<evidence type="ECO:0000256" key="2">
    <source>
        <dbReference type="SAM" id="Phobius"/>
    </source>
</evidence>
<comment type="caution">
    <text evidence="3">The sequence shown here is derived from an EMBL/GenBank/DDBJ whole genome shotgun (WGS) entry which is preliminary data.</text>
</comment>
<feature type="transmembrane region" description="Helical" evidence="2">
    <location>
        <begin position="44"/>
        <end position="67"/>
    </location>
</feature>
<dbReference type="EMBL" id="JBICYV010000012">
    <property type="protein sequence ID" value="MFG3013684.1"/>
    <property type="molecule type" value="Genomic_DNA"/>
</dbReference>
<sequence>MLHAVALAVVSASLFLFAVSGGVHGGQWPAAREVLVRMAAKPAFAVLVSLGLLLLLLSGTVVASALVPARLAPDGSGPAPRSSARPDGLTDAPTPMPG</sequence>
<gene>
    <name evidence="3" type="ORF">ACGFZB_25190</name>
</gene>
<evidence type="ECO:0000256" key="1">
    <source>
        <dbReference type="SAM" id="MobiDB-lite"/>
    </source>
</evidence>
<keyword evidence="2" id="KW-0812">Transmembrane</keyword>
<keyword evidence="2" id="KW-1133">Transmembrane helix</keyword>
<proteinExistence type="predicted"/>
<dbReference type="RefSeq" id="WP_392819638.1">
    <property type="nucleotide sequence ID" value="NZ_JBICYV010000012.1"/>
</dbReference>
<keyword evidence="4" id="KW-1185">Reference proteome</keyword>
<name>A0ABW7BD48_9ACTN</name>
<evidence type="ECO:0000313" key="4">
    <source>
        <dbReference type="Proteomes" id="UP001604267"/>
    </source>
</evidence>
<reference evidence="3 4" key="1">
    <citation type="submission" date="2024-10" db="EMBL/GenBank/DDBJ databases">
        <title>The Natural Products Discovery Center: Release of the First 8490 Sequenced Strains for Exploring Actinobacteria Biosynthetic Diversity.</title>
        <authorList>
            <person name="Kalkreuter E."/>
            <person name="Kautsar S.A."/>
            <person name="Yang D."/>
            <person name="Bader C.D."/>
            <person name="Teijaro C.N."/>
            <person name="Fluegel L."/>
            <person name="Davis C.M."/>
            <person name="Simpson J.R."/>
            <person name="Lauterbach L."/>
            <person name="Steele A.D."/>
            <person name="Gui C."/>
            <person name="Meng S."/>
            <person name="Li G."/>
            <person name="Viehrig K."/>
            <person name="Ye F."/>
            <person name="Su P."/>
            <person name="Kiefer A.F."/>
            <person name="Nichols A."/>
            <person name="Cepeda A.J."/>
            <person name="Yan W."/>
            <person name="Fan B."/>
            <person name="Jiang Y."/>
            <person name="Adhikari A."/>
            <person name="Zheng C.-J."/>
            <person name="Schuster L."/>
            <person name="Cowan T.M."/>
            <person name="Smanski M.J."/>
            <person name="Chevrette M.G."/>
            <person name="De Carvalho L.P.S."/>
            <person name="Shen B."/>
        </authorList>
    </citation>
    <scope>NUCLEOTIDE SEQUENCE [LARGE SCALE GENOMIC DNA]</scope>
    <source>
        <strain evidence="3 4">NPDC048320</strain>
    </source>
</reference>
<feature type="region of interest" description="Disordered" evidence="1">
    <location>
        <begin position="70"/>
        <end position="98"/>
    </location>
</feature>
<accession>A0ABW7BD48</accession>
<keyword evidence="2" id="KW-0472">Membrane</keyword>
<protein>
    <submittedName>
        <fullName evidence="3">Uncharacterized protein</fullName>
    </submittedName>
</protein>
<evidence type="ECO:0000313" key="3">
    <source>
        <dbReference type="EMBL" id="MFG3013684.1"/>
    </source>
</evidence>
<dbReference type="Proteomes" id="UP001604267">
    <property type="component" value="Unassembled WGS sequence"/>
</dbReference>
<organism evidence="3 4">
    <name type="scientific">Streptomyces cinerochromogenes</name>
    <dbReference type="NCBI Taxonomy" id="66422"/>
    <lineage>
        <taxon>Bacteria</taxon>
        <taxon>Bacillati</taxon>
        <taxon>Actinomycetota</taxon>
        <taxon>Actinomycetes</taxon>
        <taxon>Kitasatosporales</taxon>
        <taxon>Streptomycetaceae</taxon>
        <taxon>Streptomyces</taxon>
    </lineage>
</organism>